<reference evidence="1 2" key="1">
    <citation type="journal article" date="2018" name="Nat. Ecol. Evol.">
        <title>Shark genomes provide insights into elasmobranch evolution and the origin of vertebrates.</title>
        <authorList>
            <person name="Hara Y"/>
            <person name="Yamaguchi K"/>
            <person name="Onimaru K"/>
            <person name="Kadota M"/>
            <person name="Koyanagi M"/>
            <person name="Keeley SD"/>
            <person name="Tatsumi K"/>
            <person name="Tanaka K"/>
            <person name="Motone F"/>
            <person name="Kageyama Y"/>
            <person name="Nozu R"/>
            <person name="Adachi N"/>
            <person name="Nishimura O"/>
            <person name="Nakagawa R"/>
            <person name="Tanegashima C"/>
            <person name="Kiyatake I"/>
            <person name="Matsumoto R"/>
            <person name="Murakumo K"/>
            <person name="Nishida K"/>
            <person name="Terakita A"/>
            <person name="Kuratani S"/>
            <person name="Sato K"/>
            <person name="Hyodo S Kuraku.S."/>
        </authorList>
    </citation>
    <scope>NUCLEOTIDE SEQUENCE [LARGE SCALE GENOMIC DNA]</scope>
</reference>
<dbReference type="OrthoDB" id="546434at2759"/>
<dbReference type="STRING" id="75743.A0A401NYE8"/>
<comment type="caution">
    <text evidence="1">The sequence shown here is derived from an EMBL/GenBank/DDBJ whole genome shotgun (WGS) entry which is preliminary data.</text>
</comment>
<keyword evidence="2" id="KW-1185">Reference proteome</keyword>
<dbReference type="AlphaFoldDB" id="A0A401NYE8"/>
<evidence type="ECO:0000313" key="2">
    <source>
        <dbReference type="Proteomes" id="UP000288216"/>
    </source>
</evidence>
<gene>
    <name evidence="1" type="ORF">scyTo_0004876</name>
</gene>
<evidence type="ECO:0000313" key="1">
    <source>
        <dbReference type="EMBL" id="GCB65893.1"/>
    </source>
</evidence>
<organism evidence="1 2">
    <name type="scientific">Scyliorhinus torazame</name>
    <name type="common">Cloudy catshark</name>
    <name type="synonym">Catulus torazame</name>
    <dbReference type="NCBI Taxonomy" id="75743"/>
    <lineage>
        <taxon>Eukaryota</taxon>
        <taxon>Metazoa</taxon>
        <taxon>Chordata</taxon>
        <taxon>Craniata</taxon>
        <taxon>Vertebrata</taxon>
        <taxon>Chondrichthyes</taxon>
        <taxon>Elasmobranchii</taxon>
        <taxon>Galeomorphii</taxon>
        <taxon>Galeoidea</taxon>
        <taxon>Carcharhiniformes</taxon>
        <taxon>Scyliorhinidae</taxon>
        <taxon>Scyliorhinus</taxon>
    </lineage>
</organism>
<name>A0A401NYE8_SCYTO</name>
<dbReference type="Proteomes" id="UP000288216">
    <property type="component" value="Unassembled WGS sequence"/>
</dbReference>
<dbReference type="EMBL" id="BFAA01001469">
    <property type="protein sequence ID" value="GCB65893.1"/>
    <property type="molecule type" value="Genomic_DNA"/>
</dbReference>
<protein>
    <submittedName>
        <fullName evidence="1">Uncharacterized protein</fullName>
    </submittedName>
</protein>
<proteinExistence type="predicted"/>
<accession>A0A401NYE8</accession>
<sequence length="121" mass="14003">MEVIAAWTKSMEVIAAWTKSRGVIAVWTKSCFGKQTAGSLRRGCECIVLETSEMIVVENVSENEEKNLQREVTNRQSRRRFRKINLKGERQTITDNVDSYHTDRPQQTSTYHMVKPFLVTH</sequence>